<gene>
    <name evidence="3" type="ORF">CIAN88_09165</name>
</gene>
<accession>A0A099I8K8</accession>
<dbReference type="Proteomes" id="UP000030008">
    <property type="component" value="Unassembled WGS sequence"/>
</dbReference>
<dbReference type="InterPro" id="IPR013783">
    <property type="entry name" value="Ig-like_fold"/>
</dbReference>
<dbReference type="AlphaFoldDB" id="A0A099I8K8"/>
<organism evidence="3 4">
    <name type="scientific">Clostridium innocuum</name>
    <dbReference type="NCBI Taxonomy" id="1522"/>
    <lineage>
        <taxon>Bacteria</taxon>
        <taxon>Bacillati</taxon>
        <taxon>Bacillota</taxon>
        <taxon>Clostridia</taxon>
        <taxon>Eubacteriales</taxon>
        <taxon>Clostridiaceae</taxon>
        <taxon>Clostridium</taxon>
    </lineage>
</organism>
<feature type="domain" description="Pesticidal crystal protein Cry22Aa Ig-like" evidence="2">
    <location>
        <begin position="66"/>
        <end position="125"/>
    </location>
</feature>
<feature type="transmembrane region" description="Helical" evidence="1">
    <location>
        <begin position="12"/>
        <end position="31"/>
    </location>
</feature>
<dbReference type="Pfam" id="PF16403">
    <property type="entry name" value="Bact_surface_Ig-like"/>
    <property type="match status" value="1"/>
</dbReference>
<sequence>MENAVRISVPVWVTFLIITVVFSAFGGWSLSAKTYMEQESKQMENTQLHINQMLLEHSFPQILAQNQRIPQGSSYQIREHVRAIDHMDGDISEKLEFYGQVNPMKKGVYTVRCVVRNSLGMKSVKHIQVLVD</sequence>
<dbReference type="InterPro" id="IPR032179">
    <property type="entry name" value="Cry22Aa_Ig-like"/>
</dbReference>
<evidence type="ECO:0000313" key="3">
    <source>
        <dbReference type="EMBL" id="KGJ53572.1"/>
    </source>
</evidence>
<evidence type="ECO:0000313" key="4">
    <source>
        <dbReference type="Proteomes" id="UP000030008"/>
    </source>
</evidence>
<comment type="caution">
    <text evidence="3">The sequence shown here is derived from an EMBL/GenBank/DDBJ whole genome shotgun (WGS) entry which is preliminary data.</text>
</comment>
<dbReference type="EMBL" id="JQIF01000039">
    <property type="protein sequence ID" value="KGJ53572.1"/>
    <property type="molecule type" value="Genomic_DNA"/>
</dbReference>
<evidence type="ECO:0000256" key="1">
    <source>
        <dbReference type="SAM" id="Phobius"/>
    </source>
</evidence>
<proteinExistence type="predicted"/>
<keyword evidence="1" id="KW-0472">Membrane</keyword>
<reference evidence="3 4" key="1">
    <citation type="submission" date="2014-08" db="EMBL/GenBank/DDBJ databases">
        <title>Clostridium innocuum, an unnegligible vancomycin-resistant pathogen causing extra-intestinal infections.</title>
        <authorList>
            <person name="Feng Y."/>
            <person name="Chiu C.-H."/>
        </authorList>
    </citation>
    <scope>NUCLEOTIDE SEQUENCE [LARGE SCALE GENOMIC DNA]</scope>
    <source>
        <strain evidence="3 4">AN88</strain>
    </source>
</reference>
<keyword evidence="1" id="KW-0812">Transmembrane</keyword>
<keyword evidence="1" id="KW-1133">Transmembrane helix</keyword>
<name>A0A099I8K8_CLOIN</name>
<dbReference type="Gene3D" id="2.60.40.10">
    <property type="entry name" value="Immunoglobulins"/>
    <property type="match status" value="1"/>
</dbReference>
<evidence type="ECO:0000259" key="2">
    <source>
        <dbReference type="Pfam" id="PF16403"/>
    </source>
</evidence>
<protein>
    <submittedName>
        <fullName evidence="3">Pesticidal protein</fullName>
    </submittedName>
</protein>
<dbReference type="RefSeq" id="WP_044905112.1">
    <property type="nucleotide sequence ID" value="NZ_JQIF01000039.1"/>
</dbReference>